<dbReference type="RefSeq" id="WP_065410089.1">
    <property type="nucleotide sequence ID" value="NZ_MAYT01000012.1"/>
</dbReference>
<dbReference type="InterPro" id="IPR045010">
    <property type="entry name" value="MDR_fam"/>
</dbReference>
<dbReference type="Gene3D" id="3.90.180.10">
    <property type="entry name" value="Medium-chain alcohol dehydrogenases, catalytic domain"/>
    <property type="match status" value="1"/>
</dbReference>
<keyword evidence="1" id="KW-0560">Oxidoreductase</keyword>
<dbReference type="PANTHER" id="PTHR43205">
    <property type="entry name" value="PROSTAGLANDIN REDUCTASE"/>
    <property type="match status" value="1"/>
</dbReference>
<feature type="domain" description="Enoyl reductase (ER)" evidence="2">
    <location>
        <begin position="17"/>
        <end position="327"/>
    </location>
</feature>
<evidence type="ECO:0000313" key="4">
    <source>
        <dbReference type="Proteomes" id="UP000092578"/>
    </source>
</evidence>
<dbReference type="CDD" id="cd05288">
    <property type="entry name" value="PGDH"/>
    <property type="match status" value="1"/>
</dbReference>
<comment type="caution">
    <text evidence="3">The sequence shown here is derived from an EMBL/GenBank/DDBJ whole genome shotgun (WGS) entry which is preliminary data.</text>
</comment>
<dbReference type="SMART" id="SM00829">
    <property type="entry name" value="PKS_ER"/>
    <property type="match status" value="1"/>
</dbReference>
<evidence type="ECO:0000256" key="1">
    <source>
        <dbReference type="ARBA" id="ARBA00023002"/>
    </source>
</evidence>
<gene>
    <name evidence="3" type="ORF">A8F95_04775</name>
</gene>
<dbReference type="InterPro" id="IPR036291">
    <property type="entry name" value="NAD(P)-bd_dom_sf"/>
</dbReference>
<dbReference type="Gene3D" id="3.40.50.720">
    <property type="entry name" value="NAD(P)-binding Rossmann-like Domain"/>
    <property type="match status" value="1"/>
</dbReference>
<dbReference type="AlphaFoldDB" id="A0A1B9AYG8"/>
<protein>
    <submittedName>
        <fullName evidence="3">NADP-dependent oxidoreductase</fullName>
    </submittedName>
</protein>
<dbReference type="InterPro" id="IPR041694">
    <property type="entry name" value="ADH_N_2"/>
</dbReference>
<dbReference type="PANTHER" id="PTHR43205:SF7">
    <property type="entry name" value="PROSTAGLANDIN REDUCTASE 1"/>
    <property type="match status" value="1"/>
</dbReference>
<accession>A0A1B9AYG8</accession>
<dbReference type="InterPro" id="IPR013149">
    <property type="entry name" value="ADH-like_C"/>
</dbReference>
<dbReference type="Pfam" id="PF00107">
    <property type="entry name" value="ADH_zinc_N"/>
    <property type="match status" value="1"/>
</dbReference>
<dbReference type="EMBL" id="MAYT01000012">
    <property type="protein sequence ID" value="OCA88763.1"/>
    <property type="molecule type" value="Genomic_DNA"/>
</dbReference>
<dbReference type="SUPFAM" id="SSF50129">
    <property type="entry name" value="GroES-like"/>
    <property type="match status" value="1"/>
</dbReference>
<dbReference type="Proteomes" id="UP000092578">
    <property type="component" value="Unassembled WGS sequence"/>
</dbReference>
<reference evidence="4" key="1">
    <citation type="submission" date="2016-05" db="EMBL/GenBank/DDBJ databases">
        <authorList>
            <person name="Liu B."/>
            <person name="Wang J."/>
            <person name="Zhu Y."/>
            <person name="Liu G."/>
            <person name="Chen Q."/>
            <person name="Chen Z."/>
            <person name="Lan J."/>
            <person name="Che J."/>
            <person name="Ge C."/>
            <person name="Shi H."/>
            <person name="Pan Z."/>
            <person name="Liu X."/>
        </authorList>
    </citation>
    <scope>NUCLEOTIDE SEQUENCE [LARGE SCALE GENOMIC DNA]</scope>
    <source>
        <strain evidence="4">FJAT-27215</strain>
    </source>
</reference>
<proteinExistence type="predicted"/>
<evidence type="ECO:0000313" key="3">
    <source>
        <dbReference type="EMBL" id="OCA88763.1"/>
    </source>
</evidence>
<dbReference type="Pfam" id="PF16884">
    <property type="entry name" value="ADH_N_2"/>
    <property type="match status" value="1"/>
</dbReference>
<dbReference type="InterPro" id="IPR011032">
    <property type="entry name" value="GroES-like_sf"/>
</dbReference>
<dbReference type="InterPro" id="IPR020843">
    <property type="entry name" value="ER"/>
</dbReference>
<dbReference type="FunFam" id="3.40.50.720:FF:000121">
    <property type="entry name" value="Prostaglandin reductase 2"/>
    <property type="match status" value="1"/>
</dbReference>
<keyword evidence="4" id="KW-1185">Reference proteome</keyword>
<organism evidence="3 4">
    <name type="scientific">Pseudobacillus wudalianchiensis</name>
    <dbReference type="NCBI Taxonomy" id="1743143"/>
    <lineage>
        <taxon>Bacteria</taxon>
        <taxon>Bacillati</taxon>
        <taxon>Bacillota</taxon>
        <taxon>Bacilli</taxon>
        <taxon>Bacillales</taxon>
        <taxon>Bacillaceae</taxon>
        <taxon>Pseudobacillus</taxon>
    </lineage>
</organism>
<sequence length="337" mass="36517">MKNREILLVKRPDGEPTDEHLSIEEAAIPALSDGEAIVRLLYVSVDPYMRGRMNEGKSYVEPFQLNQPMEGGAVAEVIESQSDKLQVGDIVTGSLPWREYTAIAAESVRKIDPALGPVTTSLHILGMTGLTAYFGLMDIGRPQEGETVVVSGAAGAVGSTVVQIATIAGARVVGIAGSEEKVQLVKQLGADEVINYQTEDVSSALAEACPNGVDIYFDNVGGDISDAVYPLLNKFARIVQCGAISSYNKKDDQGPRIQHYLIKSSALIKGFTVGDYRERYPEGLQHLSKWLQEGKLTYEETITEGFENIPQAFFGLFTGENIGKQLVKVNEPSRFGS</sequence>
<name>A0A1B9AYG8_9BACI</name>
<dbReference type="GO" id="GO:0016628">
    <property type="term" value="F:oxidoreductase activity, acting on the CH-CH group of donors, NAD or NADP as acceptor"/>
    <property type="evidence" value="ECO:0007669"/>
    <property type="project" value="InterPro"/>
</dbReference>
<evidence type="ECO:0000259" key="2">
    <source>
        <dbReference type="SMART" id="SM00829"/>
    </source>
</evidence>
<dbReference type="SUPFAM" id="SSF51735">
    <property type="entry name" value="NAD(P)-binding Rossmann-fold domains"/>
    <property type="match status" value="1"/>
</dbReference>